<name>A0A0F9W509_9ZZZZ</name>
<proteinExistence type="predicted"/>
<reference evidence="2" key="1">
    <citation type="journal article" date="2015" name="Nature">
        <title>Complex archaea that bridge the gap between prokaryotes and eukaryotes.</title>
        <authorList>
            <person name="Spang A."/>
            <person name="Saw J.H."/>
            <person name="Jorgensen S.L."/>
            <person name="Zaremba-Niedzwiedzka K."/>
            <person name="Martijn J."/>
            <person name="Lind A.E."/>
            <person name="van Eijk R."/>
            <person name="Schleper C."/>
            <person name="Guy L."/>
            <person name="Ettema T.J."/>
        </authorList>
    </citation>
    <scope>NUCLEOTIDE SEQUENCE</scope>
</reference>
<feature type="transmembrane region" description="Helical" evidence="1">
    <location>
        <begin position="141"/>
        <end position="158"/>
    </location>
</feature>
<organism evidence="2">
    <name type="scientific">marine sediment metagenome</name>
    <dbReference type="NCBI Taxonomy" id="412755"/>
    <lineage>
        <taxon>unclassified sequences</taxon>
        <taxon>metagenomes</taxon>
        <taxon>ecological metagenomes</taxon>
    </lineage>
</organism>
<evidence type="ECO:0008006" key="3">
    <source>
        <dbReference type="Google" id="ProtNLM"/>
    </source>
</evidence>
<keyword evidence="1" id="KW-1133">Transmembrane helix</keyword>
<dbReference type="Pfam" id="PF06197">
    <property type="entry name" value="DUF998"/>
    <property type="match status" value="1"/>
</dbReference>
<dbReference type="AlphaFoldDB" id="A0A0F9W509"/>
<dbReference type="EMBL" id="LAZR01000001">
    <property type="protein sequence ID" value="KKO12351.1"/>
    <property type="molecule type" value="Genomic_DNA"/>
</dbReference>
<feature type="transmembrane region" description="Helical" evidence="1">
    <location>
        <begin position="53"/>
        <end position="75"/>
    </location>
</feature>
<protein>
    <recommendedName>
        <fullName evidence="3">DUF998 domain-containing protein</fullName>
    </recommendedName>
</protein>
<evidence type="ECO:0000313" key="2">
    <source>
        <dbReference type="EMBL" id="KKO12351.1"/>
    </source>
</evidence>
<keyword evidence="1" id="KW-0472">Membrane</keyword>
<evidence type="ECO:0000256" key="1">
    <source>
        <dbReference type="SAM" id="Phobius"/>
    </source>
</evidence>
<dbReference type="InterPro" id="IPR009339">
    <property type="entry name" value="DUF998"/>
</dbReference>
<feature type="transmembrane region" description="Helical" evidence="1">
    <location>
        <begin position="87"/>
        <end position="107"/>
    </location>
</feature>
<keyword evidence="1" id="KW-0812">Transmembrane</keyword>
<gene>
    <name evidence="2" type="ORF">LCGC14_0003610</name>
</gene>
<sequence length="194" mass="21976">MPTLNAISDRRYRNLAFACALWFCVSVIVVHIVRDDLSLWHRTLSIYAVGPAGWVLTLGFFAIAITQFMIAFRLYQLRRSAGDQLAVAVLVLAAIGILLVAIFPYPIRLPHNTGAALQLGLFPVFLLLHWAWRRDDPLRRFTLVCGLLSVAFFLLLAWNGETDYNLGTTAMAQKSQILVNTLWLLVYSWRMPAR</sequence>
<comment type="caution">
    <text evidence="2">The sequence shown here is derived from an EMBL/GenBank/DDBJ whole genome shotgun (WGS) entry which is preliminary data.</text>
</comment>
<accession>A0A0F9W509</accession>
<feature type="transmembrane region" description="Helical" evidence="1">
    <location>
        <begin position="12"/>
        <end position="33"/>
    </location>
</feature>
<feature type="transmembrane region" description="Helical" evidence="1">
    <location>
        <begin position="113"/>
        <end position="132"/>
    </location>
</feature>